<comment type="caution">
    <text evidence="1">The sequence shown here is derived from an EMBL/GenBank/DDBJ whole genome shotgun (WGS) entry which is preliminary data.</text>
</comment>
<sequence length="66" mass="7552">DGRLAKEIVSKAGDNSSGHCRCLLKKTDYGYCVAERPRSSLIFTYQAMLQRYVFRPYFVLMAKKGI</sequence>
<organism evidence="1 2">
    <name type="scientific">Marinobacter adhaerens</name>
    <dbReference type="NCBI Taxonomy" id="1033846"/>
    <lineage>
        <taxon>Bacteria</taxon>
        <taxon>Pseudomonadati</taxon>
        <taxon>Pseudomonadota</taxon>
        <taxon>Gammaproteobacteria</taxon>
        <taxon>Pseudomonadales</taxon>
        <taxon>Marinobacteraceae</taxon>
        <taxon>Marinobacter</taxon>
    </lineage>
</organism>
<dbReference type="EMBL" id="DNNA01000204">
    <property type="protein sequence ID" value="HBC35155.1"/>
    <property type="molecule type" value="Genomic_DNA"/>
</dbReference>
<evidence type="ECO:0000313" key="2">
    <source>
        <dbReference type="Proteomes" id="UP000263489"/>
    </source>
</evidence>
<reference evidence="1 2" key="1">
    <citation type="journal article" date="2018" name="Nat. Biotechnol.">
        <title>A standardized bacterial taxonomy based on genome phylogeny substantially revises the tree of life.</title>
        <authorList>
            <person name="Parks D.H."/>
            <person name="Chuvochina M."/>
            <person name="Waite D.W."/>
            <person name="Rinke C."/>
            <person name="Skarshewski A."/>
            <person name="Chaumeil P.A."/>
            <person name="Hugenholtz P."/>
        </authorList>
    </citation>
    <scope>NUCLEOTIDE SEQUENCE [LARGE SCALE GENOMIC DNA]</scope>
    <source>
        <strain evidence="1">UBA9380</strain>
    </source>
</reference>
<accession>A0A352IUM2</accession>
<name>A0A352IUM2_9GAMM</name>
<proteinExistence type="predicted"/>
<dbReference type="Proteomes" id="UP000263489">
    <property type="component" value="Unassembled WGS sequence"/>
</dbReference>
<dbReference type="AlphaFoldDB" id="A0A352IUM2"/>
<protein>
    <submittedName>
        <fullName evidence="1">Uncharacterized protein</fullName>
    </submittedName>
</protein>
<evidence type="ECO:0000313" key="1">
    <source>
        <dbReference type="EMBL" id="HBC35155.1"/>
    </source>
</evidence>
<feature type="non-terminal residue" evidence="1">
    <location>
        <position position="1"/>
    </location>
</feature>
<gene>
    <name evidence="1" type="ORF">DC045_12770</name>
</gene>